<protein>
    <submittedName>
        <fullName evidence="1">Uncharacterized protein</fullName>
    </submittedName>
</protein>
<name>A0A345P9B7_9GAMM</name>
<dbReference type="EMBL" id="CP031222">
    <property type="protein sequence ID" value="AXI03876.1"/>
    <property type="molecule type" value="Genomic_DNA"/>
</dbReference>
<sequence length="136" mass="14905">MTTYVQPGSDQPRAKINVVNAGYPTTVQIHGETQKCKGSNLALSLDRDSRGEFYLPAGTETALSLMVSGMSGNMMSFNCHSVFSFTPKANHVYKLKALSNTKRCGYEIQDLSGEPVAAKRRIPNDAWIPDMAGWCK</sequence>
<proteinExistence type="predicted"/>
<gene>
    <name evidence="1" type="ORF">HYN46_14135</name>
</gene>
<organism evidence="1 2">
    <name type="scientific">Aquirhabdus parva</name>
    <dbReference type="NCBI Taxonomy" id="2283318"/>
    <lineage>
        <taxon>Bacteria</taxon>
        <taxon>Pseudomonadati</taxon>
        <taxon>Pseudomonadota</taxon>
        <taxon>Gammaproteobacteria</taxon>
        <taxon>Moraxellales</taxon>
        <taxon>Moraxellaceae</taxon>
        <taxon>Aquirhabdus</taxon>
    </lineage>
</organism>
<reference evidence="1 2" key="1">
    <citation type="submission" date="2018-07" db="EMBL/GenBank/DDBJ databases">
        <title>Genome sequencing of Moraxellaceae gen. HYN0046.</title>
        <authorList>
            <person name="Kim M."/>
            <person name="Yi H."/>
        </authorList>
    </citation>
    <scope>NUCLEOTIDE SEQUENCE [LARGE SCALE GENOMIC DNA]</scope>
    <source>
        <strain evidence="1 2">HYN0046</strain>
    </source>
</reference>
<dbReference type="AlphaFoldDB" id="A0A345P9B7"/>
<accession>A0A345P9B7</accession>
<keyword evidence="2" id="KW-1185">Reference proteome</keyword>
<dbReference type="Proteomes" id="UP000253940">
    <property type="component" value="Chromosome"/>
</dbReference>
<evidence type="ECO:0000313" key="1">
    <source>
        <dbReference type="EMBL" id="AXI03876.1"/>
    </source>
</evidence>
<evidence type="ECO:0000313" key="2">
    <source>
        <dbReference type="Proteomes" id="UP000253940"/>
    </source>
</evidence>
<dbReference type="KEGG" id="mbah:HYN46_14135"/>